<keyword evidence="4" id="KW-1185">Reference proteome</keyword>
<evidence type="ECO:0000256" key="1">
    <source>
        <dbReference type="SAM" id="MobiDB-lite"/>
    </source>
</evidence>
<reference evidence="3 4" key="1">
    <citation type="submission" date="2021-07" db="EMBL/GenBank/DDBJ databases">
        <title>Karlodiniumbacter phycospheric gen. nov., sp. nov., a phycosphere bacterium isolated from karlodinium veneficum.</title>
        <authorList>
            <person name="Peng Y."/>
            <person name="Jiang L."/>
            <person name="Lee J."/>
        </authorList>
    </citation>
    <scope>NUCLEOTIDE SEQUENCE</scope>
    <source>
        <strain evidence="3 4">N5</strain>
    </source>
</reference>
<gene>
    <name evidence="2" type="ORF">KUL25_01830</name>
    <name evidence="3" type="ORF">KUL25_01835</name>
</gene>
<dbReference type="EMBL" id="CP078073">
    <property type="protein sequence ID" value="QXL88288.1"/>
    <property type="molecule type" value="Genomic_DNA"/>
</dbReference>
<organism evidence="3">
    <name type="scientific">Gymnodinialimonas phycosphaerae</name>
    <dbReference type="NCBI Taxonomy" id="2841589"/>
    <lineage>
        <taxon>Bacteria</taxon>
        <taxon>Pseudomonadati</taxon>
        <taxon>Pseudomonadota</taxon>
        <taxon>Alphaproteobacteria</taxon>
        <taxon>Rhodobacterales</taxon>
        <taxon>Paracoccaceae</taxon>
        <taxon>Gymnodinialimonas</taxon>
    </lineage>
</organism>
<feature type="region of interest" description="Disordered" evidence="1">
    <location>
        <begin position="86"/>
        <end position="105"/>
    </location>
</feature>
<sequence length="117" mass="12220">MRLDPDCVHQEGSPQSCSHVVGCIGGDTLFVGGSIGWDRGTLRGELYTGEACTGTWDNETGMARFDCGDGVEGTVQYTVFDGATGTAQGTGEMLDGRPTRPGAATTSRITFRPKLAA</sequence>
<dbReference type="Proteomes" id="UP000693972">
    <property type="component" value="Unassembled WGS sequence"/>
</dbReference>
<accession>A0A975TVR5</accession>
<evidence type="ECO:0000313" key="4">
    <source>
        <dbReference type="Proteomes" id="UP000693972"/>
    </source>
</evidence>
<name>A0A975TVR5_9RHOB</name>
<evidence type="ECO:0000313" key="2">
    <source>
        <dbReference type="EMBL" id="MBY4891500.1"/>
    </source>
</evidence>
<proteinExistence type="predicted"/>
<dbReference type="EMBL" id="JAIMBW010000001">
    <property type="protein sequence ID" value="MBY4891500.1"/>
    <property type="molecule type" value="Genomic_DNA"/>
</dbReference>
<dbReference type="AlphaFoldDB" id="A0A975TVR5"/>
<evidence type="ECO:0000313" key="3">
    <source>
        <dbReference type="EMBL" id="QXL88288.1"/>
    </source>
</evidence>
<dbReference type="RefSeq" id="WP_257891364.1">
    <property type="nucleotide sequence ID" value="NZ_JAIMBW010000001.1"/>
</dbReference>
<protein>
    <submittedName>
        <fullName evidence="3">Uncharacterized protein</fullName>
    </submittedName>
</protein>